<dbReference type="EC" id="2.4.-.-" evidence="3"/>
<dbReference type="Gene3D" id="3.90.550.60">
    <property type="match status" value="1"/>
</dbReference>
<reference evidence="3" key="1">
    <citation type="journal article" date="2023" name="J. Hosp. Infect.">
        <title>Cross-contamination of carbapenem-resistant Gram-negative bacteria between patients and hospital environment in the first year of a newly built surgical ward.</title>
        <authorList>
            <person name="Boutin S."/>
            <person name="Scherrer M."/>
            <person name="Spath I."/>
            <person name="Kocer K."/>
            <person name="Heeg K."/>
            <person name="Nurjadi D."/>
        </authorList>
    </citation>
    <scope>NUCLEOTIDE SEQUENCE</scope>
    <source>
        <strain evidence="3">KE10384</strain>
    </source>
</reference>
<feature type="domain" description="Glycosyltransferase 2-like" evidence="1">
    <location>
        <begin position="151"/>
        <end position="253"/>
    </location>
</feature>
<comment type="caution">
    <text evidence="3">The sequence shown here is derived from an EMBL/GenBank/DDBJ whole genome shotgun (WGS) entry which is preliminary data.</text>
</comment>
<keyword evidence="3" id="KW-0328">Glycosyltransferase</keyword>
<accession>A0AAW9LVH7</accession>
<dbReference type="Pfam" id="PF00535">
    <property type="entry name" value="Glycos_transf_2"/>
    <property type="match status" value="1"/>
</dbReference>
<dbReference type="InterPro" id="IPR001173">
    <property type="entry name" value="Glyco_trans_2-like"/>
</dbReference>
<gene>
    <name evidence="3" type="ORF">PZT46_21835</name>
</gene>
<dbReference type="GO" id="GO:0016757">
    <property type="term" value="F:glycosyltransferase activity"/>
    <property type="evidence" value="ECO:0007669"/>
    <property type="project" value="UniProtKB-KW"/>
</dbReference>
<protein>
    <submittedName>
        <fullName evidence="3">Glycosyltransferase</fullName>
        <ecNumber evidence="3">2.4.-.-</ecNumber>
    </submittedName>
</protein>
<organism evidence="3 4">
    <name type="scientific">Klebsiella aerogenes</name>
    <name type="common">Enterobacter aerogenes</name>
    <dbReference type="NCBI Taxonomy" id="548"/>
    <lineage>
        <taxon>Bacteria</taxon>
        <taxon>Pseudomonadati</taxon>
        <taxon>Pseudomonadota</taxon>
        <taxon>Gammaproteobacteria</taxon>
        <taxon>Enterobacterales</taxon>
        <taxon>Enterobacteriaceae</taxon>
        <taxon>Klebsiella/Raoultella group</taxon>
        <taxon>Klebsiella</taxon>
    </lineage>
</organism>
<evidence type="ECO:0000259" key="1">
    <source>
        <dbReference type="Pfam" id="PF00535"/>
    </source>
</evidence>
<dbReference type="EMBL" id="JARELW010000010">
    <property type="protein sequence ID" value="MEA8801884.1"/>
    <property type="molecule type" value="Genomic_DNA"/>
</dbReference>
<proteinExistence type="predicted"/>
<feature type="domain" description="Galactofuranosyltransferase GlfT2 N-terminal" evidence="2">
    <location>
        <begin position="8"/>
        <end position="138"/>
    </location>
</feature>
<evidence type="ECO:0000313" key="3">
    <source>
        <dbReference type="EMBL" id="MEA8801884.1"/>
    </source>
</evidence>
<dbReference type="Proteomes" id="UP001303386">
    <property type="component" value="Unassembled WGS sequence"/>
</dbReference>
<dbReference type="Pfam" id="PF17994">
    <property type="entry name" value="Glft2_N"/>
    <property type="match status" value="1"/>
</dbReference>
<keyword evidence="3" id="KW-0808">Transferase</keyword>
<dbReference type="AlphaFoldDB" id="A0AAW9LVH7"/>
<evidence type="ECO:0000313" key="4">
    <source>
        <dbReference type="Proteomes" id="UP001303386"/>
    </source>
</evidence>
<name>A0AAW9LVH7_KLEAE</name>
<dbReference type="SUPFAM" id="SSF53448">
    <property type="entry name" value="Nucleotide-diphospho-sugar transferases"/>
    <property type="match status" value="1"/>
</dbReference>
<dbReference type="RefSeq" id="WP_080957465.1">
    <property type="nucleotide sequence ID" value="NZ_CP042530.1"/>
</dbReference>
<dbReference type="InterPro" id="IPR040492">
    <property type="entry name" value="GlfT2_N"/>
</dbReference>
<dbReference type="InterPro" id="IPR029044">
    <property type="entry name" value="Nucleotide-diphossugar_trans"/>
</dbReference>
<sequence length="584" mass="67209">MNNNIALQSSVFPEKHHRDISALYFLSDNVSGCYPDTDSIKVLKNKEICFDTFYNSFDLYKWSKYTTVKQLGFKIDVAGRGIASIYLKVDGVLTTIFQNEIDGPFTIENLQISEWSVGRLYFQWSAIDDSEIRNFAFTTSGEVADFGKLAIVITTYNRQAALLSTLSRFERAFFSDSIYQSKFNVYVVDNGCNLDLEPRPNVTYIKNKNMGGAGGFTRGLFEVKNTNNETYCIFMDDDASCEIESIKRAYWFMCFSKSEKQMIAGSMLYEDKPKVVYEAGALYPYKQIRMLPLKNGIDVSTPGGLDLFNQEDNRATYAAWWFCAFKVSAAKYYAFPFFVRGDDILFGVMHGYPIITLNGVASWQMNFNQKYSALVEYLSVRGLLVPSFVYPSAKKRRQIAFWVLAKVLLLCFSYRYSSAQAVIEAYLDVLQGADFWQNDPDAVIARNRINELSKDERPKDVPFGKIVRTTNRYGPESKWMKIIRLVLLNGHLIPGFIIKGNIVRIPNTEIHPTKQVFLNTEVYYETTEGHFIVLKQDKLRCTKLIFKTLWAISKGFFVYNAVAREYGKKISYFTSEKFWKKYFI</sequence>
<evidence type="ECO:0000259" key="2">
    <source>
        <dbReference type="Pfam" id="PF17994"/>
    </source>
</evidence>